<dbReference type="EMBL" id="JWJD01000003">
    <property type="protein sequence ID" value="KIH76452.1"/>
    <property type="molecule type" value="Genomic_DNA"/>
</dbReference>
<evidence type="ECO:0000313" key="4">
    <source>
        <dbReference type="Proteomes" id="UP000035068"/>
    </source>
</evidence>
<keyword evidence="2" id="KW-0472">Membrane</keyword>
<dbReference type="InterPro" id="IPR045584">
    <property type="entry name" value="Pilin-like"/>
</dbReference>
<dbReference type="PANTHER" id="PTHR30093:SF47">
    <property type="entry name" value="TYPE IV PILUS NON-CORE MINOR PILIN PILE"/>
    <property type="match status" value="1"/>
</dbReference>
<dbReference type="Gene3D" id="3.30.700.10">
    <property type="entry name" value="Glycoprotein, Type 4 Pilin"/>
    <property type="match status" value="1"/>
</dbReference>
<sequence>MLKRFWCHSKGRSRGFTLIELIIVMTILGILATIAVPSYQRSVIKARETALAENLYQMRQAIDAHFADNARYPESLDDLIQKRYLRTIPVDPFTRSADTWETVAPEPLDTGEFAEGWVFDVFSGSDLVGLNGIPYREW</sequence>
<accession>A0A0C2HUE1</accession>
<dbReference type="InterPro" id="IPR012902">
    <property type="entry name" value="N_methyl_site"/>
</dbReference>
<protein>
    <submittedName>
        <fullName evidence="3">General secretion pathway protein GspG</fullName>
    </submittedName>
</protein>
<dbReference type="RefSeq" id="WP_040098976.1">
    <property type="nucleotide sequence ID" value="NZ_JWJD01000003.1"/>
</dbReference>
<dbReference type="InterPro" id="IPR000983">
    <property type="entry name" value="Bac_GSPG_pilin"/>
</dbReference>
<comment type="caution">
    <text evidence="3">The sequence shown here is derived from an EMBL/GenBank/DDBJ whole genome shotgun (WGS) entry which is preliminary data.</text>
</comment>
<dbReference type="NCBIfam" id="TIGR02532">
    <property type="entry name" value="IV_pilin_GFxxxE"/>
    <property type="match status" value="1"/>
</dbReference>
<dbReference type="Proteomes" id="UP000035068">
    <property type="component" value="Unassembled WGS sequence"/>
</dbReference>
<dbReference type="PANTHER" id="PTHR30093">
    <property type="entry name" value="GENERAL SECRETION PATHWAY PROTEIN G"/>
    <property type="match status" value="1"/>
</dbReference>
<organism evidence="3 4">
    <name type="scientific">Geoalkalibacter ferrihydriticus DSM 17813</name>
    <dbReference type="NCBI Taxonomy" id="1121915"/>
    <lineage>
        <taxon>Bacteria</taxon>
        <taxon>Pseudomonadati</taxon>
        <taxon>Thermodesulfobacteriota</taxon>
        <taxon>Desulfuromonadia</taxon>
        <taxon>Desulfuromonadales</taxon>
        <taxon>Geoalkalibacteraceae</taxon>
        <taxon>Geoalkalibacter</taxon>
    </lineage>
</organism>
<reference evidence="3 4" key="1">
    <citation type="submission" date="2014-12" db="EMBL/GenBank/DDBJ databases">
        <title>Genomes of Geoalkalibacter ferrihydriticus and Geoalkalibacter subterraneus, two haloalkaliphilic metal-reducing members of the Geobacteraceae.</title>
        <authorList>
            <person name="Badalamenti J.P."/>
            <person name="Torres C.I."/>
            <person name="Krajmalnik-Brown R."/>
            <person name="Bond D.R."/>
        </authorList>
    </citation>
    <scope>NUCLEOTIDE SEQUENCE [LARGE SCALE GENOMIC DNA]</scope>
    <source>
        <strain evidence="3 4">DSM 17813</strain>
    </source>
</reference>
<dbReference type="AlphaFoldDB" id="A0A0C2HUE1"/>
<dbReference type="GO" id="GO:0015628">
    <property type="term" value="P:protein secretion by the type II secretion system"/>
    <property type="evidence" value="ECO:0007669"/>
    <property type="project" value="InterPro"/>
</dbReference>
<gene>
    <name evidence="3" type="ORF">GFER_09605</name>
</gene>
<feature type="transmembrane region" description="Helical" evidence="2">
    <location>
        <begin position="21"/>
        <end position="39"/>
    </location>
</feature>
<evidence type="ECO:0000256" key="2">
    <source>
        <dbReference type="SAM" id="Phobius"/>
    </source>
</evidence>
<keyword evidence="1" id="KW-0488">Methylation</keyword>
<dbReference type="GO" id="GO:0015627">
    <property type="term" value="C:type II protein secretion system complex"/>
    <property type="evidence" value="ECO:0007669"/>
    <property type="project" value="InterPro"/>
</dbReference>
<dbReference type="SUPFAM" id="SSF54523">
    <property type="entry name" value="Pili subunits"/>
    <property type="match status" value="1"/>
</dbReference>
<name>A0A0C2HUE1_9BACT</name>
<keyword evidence="2" id="KW-0812">Transmembrane</keyword>
<evidence type="ECO:0000256" key="1">
    <source>
        <dbReference type="ARBA" id="ARBA00022481"/>
    </source>
</evidence>
<dbReference type="PROSITE" id="PS00409">
    <property type="entry name" value="PROKAR_NTER_METHYL"/>
    <property type="match status" value="1"/>
</dbReference>
<dbReference type="PRINTS" id="PR00813">
    <property type="entry name" value="BCTERIALGSPG"/>
</dbReference>
<dbReference type="Pfam" id="PF07963">
    <property type="entry name" value="N_methyl"/>
    <property type="match status" value="1"/>
</dbReference>
<evidence type="ECO:0000313" key="3">
    <source>
        <dbReference type="EMBL" id="KIH76452.1"/>
    </source>
</evidence>
<keyword evidence="4" id="KW-1185">Reference proteome</keyword>
<proteinExistence type="predicted"/>
<keyword evidence="2" id="KW-1133">Transmembrane helix</keyword>